<keyword evidence="10" id="KW-1185">Reference proteome</keyword>
<dbReference type="RefSeq" id="WP_272653129.1">
    <property type="nucleotide sequence ID" value="NZ_JAZDDG010000014.1"/>
</dbReference>
<comment type="subcellular location">
    <subcellularLocation>
        <location evidence="1">Membrane</location>
        <topology evidence="1">Multi-pass membrane protein</topology>
    </subcellularLocation>
</comment>
<dbReference type="PROSITE" id="PS51257">
    <property type="entry name" value="PROKAR_LIPOPROTEIN"/>
    <property type="match status" value="1"/>
</dbReference>
<evidence type="ECO:0000313" key="9">
    <source>
        <dbReference type="EMBL" id="MEE1978483.1"/>
    </source>
</evidence>
<feature type="transmembrane region" description="Helical" evidence="8">
    <location>
        <begin position="230"/>
        <end position="250"/>
    </location>
</feature>
<comment type="similarity">
    <text evidence="2 7">Belongs to the MIP/aquaporin (TC 1.A.8) family.</text>
</comment>
<evidence type="ECO:0000256" key="8">
    <source>
        <dbReference type="SAM" id="Phobius"/>
    </source>
</evidence>
<evidence type="ECO:0000256" key="7">
    <source>
        <dbReference type="RuleBase" id="RU000477"/>
    </source>
</evidence>
<proteinExistence type="inferred from homology"/>
<dbReference type="PANTHER" id="PTHR43829">
    <property type="entry name" value="AQUAPORIN OR AQUAGLYCEROPORIN RELATED"/>
    <property type="match status" value="1"/>
</dbReference>
<reference evidence="9 10" key="1">
    <citation type="submission" date="2024-01" db="EMBL/GenBank/DDBJ databases">
        <title>Maribacter spp. originated from different algae showed divergent polysaccharides utilization ability.</title>
        <authorList>
            <person name="Wang H."/>
            <person name="Wu Y."/>
        </authorList>
    </citation>
    <scope>NUCLEOTIDE SEQUENCE [LARGE SCALE GENOMIC DNA]</scope>
    <source>
        <strain evidence="9 10">PR1</strain>
    </source>
</reference>
<dbReference type="PROSITE" id="PS00221">
    <property type="entry name" value="MIP"/>
    <property type="match status" value="1"/>
</dbReference>
<keyword evidence="3 7" id="KW-0813">Transport</keyword>
<dbReference type="Proteomes" id="UP001356308">
    <property type="component" value="Unassembled WGS sequence"/>
</dbReference>
<evidence type="ECO:0000256" key="3">
    <source>
        <dbReference type="ARBA" id="ARBA00022448"/>
    </source>
</evidence>
<dbReference type="InterPro" id="IPR023271">
    <property type="entry name" value="Aquaporin-like"/>
</dbReference>
<feature type="transmembrane region" description="Helical" evidence="8">
    <location>
        <begin position="82"/>
        <end position="104"/>
    </location>
</feature>
<organism evidence="9 10">
    <name type="scientific">Maribacter cobaltidurans</name>
    <dbReference type="NCBI Taxonomy" id="1178778"/>
    <lineage>
        <taxon>Bacteria</taxon>
        <taxon>Pseudomonadati</taxon>
        <taxon>Bacteroidota</taxon>
        <taxon>Flavobacteriia</taxon>
        <taxon>Flavobacteriales</taxon>
        <taxon>Flavobacteriaceae</taxon>
        <taxon>Maribacter</taxon>
    </lineage>
</organism>
<dbReference type="Pfam" id="PF00230">
    <property type="entry name" value="MIP"/>
    <property type="match status" value="1"/>
</dbReference>
<feature type="transmembrane region" description="Helical" evidence="8">
    <location>
        <begin position="12"/>
        <end position="34"/>
    </location>
</feature>
<feature type="transmembrane region" description="Helical" evidence="8">
    <location>
        <begin position="40"/>
        <end position="61"/>
    </location>
</feature>
<keyword evidence="5 8" id="KW-1133">Transmembrane helix</keyword>
<keyword evidence="6 8" id="KW-0472">Membrane</keyword>
<evidence type="ECO:0000313" key="10">
    <source>
        <dbReference type="Proteomes" id="UP001356308"/>
    </source>
</evidence>
<dbReference type="PRINTS" id="PR00783">
    <property type="entry name" value="MINTRINSICP"/>
</dbReference>
<accession>A0ABU7J121</accession>
<feature type="transmembrane region" description="Helical" evidence="8">
    <location>
        <begin position="146"/>
        <end position="170"/>
    </location>
</feature>
<comment type="caution">
    <text evidence="9">The sequence shown here is derived from an EMBL/GenBank/DDBJ whole genome shotgun (WGS) entry which is preliminary data.</text>
</comment>
<name>A0ABU7J121_9FLAO</name>
<evidence type="ECO:0000256" key="6">
    <source>
        <dbReference type="ARBA" id="ARBA00023136"/>
    </source>
</evidence>
<feature type="transmembrane region" description="Helical" evidence="8">
    <location>
        <begin position="182"/>
        <end position="203"/>
    </location>
</feature>
<protein>
    <submittedName>
        <fullName evidence="9">MIP/aquaporin family protein</fullName>
    </submittedName>
</protein>
<keyword evidence="4 7" id="KW-0812">Transmembrane</keyword>
<dbReference type="InterPro" id="IPR022357">
    <property type="entry name" value="MIP_CS"/>
</dbReference>
<evidence type="ECO:0000256" key="5">
    <source>
        <dbReference type="ARBA" id="ARBA00022989"/>
    </source>
</evidence>
<evidence type="ECO:0000256" key="4">
    <source>
        <dbReference type="ARBA" id="ARBA00022692"/>
    </source>
</evidence>
<evidence type="ECO:0000256" key="1">
    <source>
        <dbReference type="ARBA" id="ARBA00004141"/>
    </source>
</evidence>
<dbReference type="InterPro" id="IPR000425">
    <property type="entry name" value="MIP"/>
</dbReference>
<dbReference type="InterPro" id="IPR050363">
    <property type="entry name" value="MIP/Aquaporin"/>
</dbReference>
<dbReference type="SUPFAM" id="SSF81338">
    <property type="entry name" value="Aquaporin-like"/>
    <property type="match status" value="1"/>
</dbReference>
<dbReference type="Gene3D" id="1.20.1080.10">
    <property type="entry name" value="Glycerol uptake facilitator protein"/>
    <property type="match status" value="1"/>
</dbReference>
<dbReference type="PANTHER" id="PTHR43829:SF9">
    <property type="entry name" value="AQUAPORIN-9"/>
    <property type="match status" value="1"/>
</dbReference>
<evidence type="ECO:0000256" key="2">
    <source>
        <dbReference type="ARBA" id="ARBA00006175"/>
    </source>
</evidence>
<gene>
    <name evidence="9" type="ORF">V1I91_20575</name>
</gene>
<sequence>MKLLREYLGEALGTFILVLFGCGSVSATVLLGVFNSLLEIAIIWGLGVAIAIFITRNYCPAHLNPAVSLAMSFIGNLRWRKLPFYILSQTIGAFLAGFLLYFLFADAIAIYEGANHIVRGTPDSYKSALYFGEFFPNPGLETLLPVSVYMACWAEFIGTFLLVFVILRVTEKPKLVDNTTPFVIGLTVTIIICLIAPFTQAGLNPARDFGPRMVAYLMGWGSAALPSVPYSFLTVYIVSPLLAGGFAAFLQRLVFTKRKNVPH</sequence>
<dbReference type="EMBL" id="JAZDDG010000014">
    <property type="protein sequence ID" value="MEE1978483.1"/>
    <property type="molecule type" value="Genomic_DNA"/>
</dbReference>